<name>A0A022Q0E4_ERYGU</name>
<organism evidence="2 3">
    <name type="scientific">Erythranthe guttata</name>
    <name type="common">Yellow monkey flower</name>
    <name type="synonym">Mimulus guttatus</name>
    <dbReference type="NCBI Taxonomy" id="4155"/>
    <lineage>
        <taxon>Eukaryota</taxon>
        <taxon>Viridiplantae</taxon>
        <taxon>Streptophyta</taxon>
        <taxon>Embryophyta</taxon>
        <taxon>Tracheophyta</taxon>
        <taxon>Spermatophyta</taxon>
        <taxon>Magnoliopsida</taxon>
        <taxon>eudicotyledons</taxon>
        <taxon>Gunneridae</taxon>
        <taxon>Pentapetalae</taxon>
        <taxon>asterids</taxon>
        <taxon>lamiids</taxon>
        <taxon>Lamiales</taxon>
        <taxon>Phrymaceae</taxon>
        <taxon>Erythranthe</taxon>
    </lineage>
</organism>
<dbReference type="SUPFAM" id="SSF48576">
    <property type="entry name" value="Terpenoid synthases"/>
    <property type="match status" value="1"/>
</dbReference>
<dbReference type="InterPro" id="IPR001906">
    <property type="entry name" value="Terpene_synth_N"/>
</dbReference>
<feature type="domain" description="Terpene synthase N-terminal" evidence="1">
    <location>
        <begin position="132"/>
        <end position="225"/>
    </location>
</feature>
<dbReference type="SUPFAM" id="SSF48239">
    <property type="entry name" value="Terpenoid cyclases/Protein prenyltransferases"/>
    <property type="match status" value="1"/>
</dbReference>
<dbReference type="Proteomes" id="UP000030748">
    <property type="component" value="Unassembled WGS sequence"/>
</dbReference>
<evidence type="ECO:0000259" key="1">
    <source>
        <dbReference type="Pfam" id="PF01397"/>
    </source>
</evidence>
<reference evidence="2 3" key="1">
    <citation type="journal article" date="2013" name="Proc. Natl. Acad. Sci. U.S.A.">
        <title>Fine-scale variation in meiotic recombination in Mimulus inferred from population shotgun sequencing.</title>
        <authorList>
            <person name="Hellsten U."/>
            <person name="Wright K.M."/>
            <person name="Jenkins J."/>
            <person name="Shu S."/>
            <person name="Yuan Y."/>
            <person name="Wessler S.R."/>
            <person name="Schmutz J."/>
            <person name="Willis J.H."/>
            <person name="Rokhsar D.S."/>
        </authorList>
    </citation>
    <scope>NUCLEOTIDE SEQUENCE [LARGE SCALE GENOMIC DNA]</scope>
    <source>
        <strain evidence="3">cv. DUN x IM62</strain>
    </source>
</reference>
<dbReference type="PANTHER" id="PTHR31739">
    <property type="entry name" value="ENT-COPALYL DIPHOSPHATE SYNTHASE, CHLOROPLASTIC"/>
    <property type="match status" value="1"/>
</dbReference>
<protein>
    <recommendedName>
        <fullName evidence="1">Terpene synthase N-terminal domain-containing protein</fullName>
    </recommendedName>
</protein>
<dbReference type="Gene3D" id="1.50.10.160">
    <property type="match status" value="1"/>
</dbReference>
<dbReference type="GO" id="GO:0010333">
    <property type="term" value="F:terpene synthase activity"/>
    <property type="evidence" value="ECO:0000318"/>
    <property type="project" value="GO_Central"/>
</dbReference>
<dbReference type="SFLD" id="SFLDG01014">
    <property type="entry name" value="Terpene_Cyclase_Like_1_N-term"/>
    <property type="match status" value="1"/>
</dbReference>
<dbReference type="STRING" id="4155.A0A022Q0E4"/>
<sequence length="337" mass="39158">FQGRNIPQFPSSIEWISNNQLSDDRLLINTLACVVALRYWNVHGDKSDQGISFIKENISKLGDASPEHMTCGFEVVFPAVFRVDALVIQDISDVRDQKMKRVPKELLHEVPTGLLHNLEGLGNLESLGKLEWPKILKLQTPKGSFITSPAATCYAIMETNDQDCIEFIQYIVKKFNGGAPTVYPVDIYARLWAVDRLERLGISRFFEPEIKNCLDHVYRYIKCALEIPWYASLPRLEARFYIENYGADDIWIGKSLYRMPEINKERYLELGKLDYNKCQAQHQMEWNHMQQIWSKQKLKELLLAFFVASSSIFETERYGERIAWVKTNILDTRFPHV</sequence>
<accession>A0A022Q0E4</accession>
<dbReference type="InterPro" id="IPR008930">
    <property type="entry name" value="Terpenoid_cyclase/PrenylTrfase"/>
</dbReference>
<keyword evidence="3" id="KW-1185">Reference proteome</keyword>
<dbReference type="InterPro" id="IPR050148">
    <property type="entry name" value="Terpene_synthase-like"/>
</dbReference>
<evidence type="ECO:0000313" key="3">
    <source>
        <dbReference type="Proteomes" id="UP000030748"/>
    </source>
</evidence>
<dbReference type="Gene3D" id="1.50.10.130">
    <property type="entry name" value="Terpene synthase, N-terminal domain"/>
    <property type="match status" value="2"/>
</dbReference>
<feature type="non-terminal residue" evidence="2">
    <location>
        <position position="1"/>
    </location>
</feature>
<dbReference type="EMBL" id="KI632217">
    <property type="protein sequence ID" value="EYU22012.1"/>
    <property type="molecule type" value="Genomic_DNA"/>
</dbReference>
<dbReference type="Gene3D" id="1.10.600.10">
    <property type="entry name" value="Farnesyl Diphosphate Synthase"/>
    <property type="match status" value="1"/>
</dbReference>
<evidence type="ECO:0000313" key="2">
    <source>
        <dbReference type="EMBL" id="EYU22012.1"/>
    </source>
</evidence>
<dbReference type="PANTHER" id="PTHR31739:SF30">
    <property type="entry name" value="COPAL-8-OL DIPHOSPHATE HYDRATASE, CHLOROPLASTIC"/>
    <property type="match status" value="1"/>
</dbReference>
<proteinExistence type="predicted"/>
<dbReference type="GO" id="GO:0000287">
    <property type="term" value="F:magnesium ion binding"/>
    <property type="evidence" value="ECO:0000318"/>
    <property type="project" value="GO_Central"/>
</dbReference>
<dbReference type="GO" id="GO:0009686">
    <property type="term" value="P:gibberellin biosynthetic process"/>
    <property type="evidence" value="ECO:0000318"/>
    <property type="project" value="GO_Central"/>
</dbReference>
<dbReference type="InterPro" id="IPR008949">
    <property type="entry name" value="Isoprenoid_synthase_dom_sf"/>
</dbReference>
<dbReference type="InterPro" id="IPR036965">
    <property type="entry name" value="Terpene_synth_N_sf"/>
</dbReference>
<dbReference type="Pfam" id="PF01397">
    <property type="entry name" value="Terpene_synth"/>
    <property type="match status" value="1"/>
</dbReference>
<gene>
    <name evidence="2" type="ORF">MIMGU_mgv1a024560mg</name>
</gene>
<dbReference type="GO" id="GO:0009507">
    <property type="term" value="C:chloroplast"/>
    <property type="evidence" value="ECO:0000318"/>
    <property type="project" value="GO_Central"/>
</dbReference>
<dbReference type="AlphaFoldDB" id="A0A022Q0E4"/>